<reference evidence="3 4" key="1">
    <citation type="submission" date="2020-04" db="EMBL/GenBank/DDBJ databases">
        <authorList>
            <person name="De Canck E."/>
        </authorList>
    </citation>
    <scope>NUCLEOTIDE SEQUENCE [LARGE SCALE GENOMIC DNA]</scope>
    <source>
        <strain evidence="3 4">LMG 29739</strain>
    </source>
</reference>
<dbReference type="InterPro" id="IPR027843">
    <property type="entry name" value="DUF4440"/>
</dbReference>
<dbReference type="Gene3D" id="3.10.450.50">
    <property type="match status" value="1"/>
</dbReference>
<dbReference type="Proteomes" id="UP000494329">
    <property type="component" value="Unassembled WGS sequence"/>
</dbReference>
<name>A0A6J5DS11_9BURK</name>
<proteinExistence type="predicted"/>
<feature type="chain" id="PRO_5027068692" description="DUF4440 domain-containing protein" evidence="1">
    <location>
        <begin position="23"/>
        <end position="145"/>
    </location>
</feature>
<gene>
    <name evidence="3" type="ORF">LMG29739_02252</name>
</gene>
<feature type="domain" description="DUF4440" evidence="2">
    <location>
        <begin position="35"/>
        <end position="137"/>
    </location>
</feature>
<evidence type="ECO:0000256" key="1">
    <source>
        <dbReference type="SAM" id="SignalP"/>
    </source>
</evidence>
<dbReference type="PROSITE" id="PS51257">
    <property type="entry name" value="PROKAR_LIPOPROTEIN"/>
    <property type="match status" value="1"/>
</dbReference>
<keyword evidence="1" id="KW-0732">Signal</keyword>
<feature type="signal peptide" evidence="1">
    <location>
        <begin position="1"/>
        <end position="22"/>
    </location>
</feature>
<organism evidence="3 4">
    <name type="scientific">Paraburkholderia solisilvae</name>
    <dbReference type="NCBI Taxonomy" id="624376"/>
    <lineage>
        <taxon>Bacteria</taxon>
        <taxon>Pseudomonadati</taxon>
        <taxon>Pseudomonadota</taxon>
        <taxon>Betaproteobacteria</taxon>
        <taxon>Burkholderiales</taxon>
        <taxon>Burkholderiaceae</taxon>
        <taxon>Paraburkholderia</taxon>
    </lineage>
</organism>
<dbReference type="Pfam" id="PF14534">
    <property type="entry name" value="DUF4440"/>
    <property type="match status" value="1"/>
</dbReference>
<dbReference type="SUPFAM" id="SSF54427">
    <property type="entry name" value="NTF2-like"/>
    <property type="match status" value="1"/>
</dbReference>
<keyword evidence="4" id="KW-1185">Reference proteome</keyword>
<evidence type="ECO:0000313" key="3">
    <source>
        <dbReference type="EMBL" id="CAB3755695.1"/>
    </source>
</evidence>
<accession>A0A6J5DS11</accession>
<dbReference type="InterPro" id="IPR032710">
    <property type="entry name" value="NTF2-like_dom_sf"/>
</dbReference>
<evidence type="ECO:0000259" key="2">
    <source>
        <dbReference type="Pfam" id="PF14534"/>
    </source>
</evidence>
<sequence>MTMIKKLLMVVAAGLACPGAWASTADESAVNDAMNRLSAAMIAGNAQQMKTLTADTLTYGHSSGKVQNQAEFIDTIASGQTRYKRIDLTQTVTTVTGGDAVIRDHFNGTTESAGKLAEVDFDVLTVWQKQNDGAWKLLARQGYKH</sequence>
<dbReference type="AlphaFoldDB" id="A0A6J5DS11"/>
<dbReference type="EMBL" id="CADIKF010000014">
    <property type="protein sequence ID" value="CAB3755695.1"/>
    <property type="molecule type" value="Genomic_DNA"/>
</dbReference>
<protein>
    <recommendedName>
        <fullName evidence="2">DUF4440 domain-containing protein</fullName>
    </recommendedName>
</protein>
<dbReference type="RefSeq" id="WP_175110976.1">
    <property type="nucleotide sequence ID" value="NZ_CADIKF010000014.1"/>
</dbReference>
<evidence type="ECO:0000313" key="4">
    <source>
        <dbReference type="Proteomes" id="UP000494329"/>
    </source>
</evidence>